<dbReference type="EMBL" id="JACRSS010000001">
    <property type="protein sequence ID" value="MBC8538231.1"/>
    <property type="molecule type" value="Genomic_DNA"/>
</dbReference>
<dbReference type="Pfam" id="PF06968">
    <property type="entry name" value="BATS"/>
    <property type="match status" value="1"/>
</dbReference>
<feature type="binding site" evidence="16 17">
    <location>
        <position position="105"/>
    </location>
    <ligand>
        <name>[2Fe-2S] cluster</name>
        <dbReference type="ChEBI" id="CHEBI:190135"/>
    </ligand>
</feature>
<comment type="pathway">
    <text evidence="1 16">Cofactor biosynthesis; biotin biosynthesis; biotin from 7,8-diaminononanoate: step 2/2.</text>
</comment>
<dbReference type="EC" id="2.8.1.6" evidence="4 16"/>
<protein>
    <recommendedName>
        <fullName evidence="15 16">Biotin synthase</fullName>
        <ecNumber evidence="4 16">2.8.1.6</ecNumber>
    </recommendedName>
</protein>
<evidence type="ECO:0000256" key="9">
    <source>
        <dbReference type="ARBA" id="ARBA00022723"/>
    </source>
</evidence>
<dbReference type="Gene3D" id="3.20.20.70">
    <property type="entry name" value="Aldolase class I"/>
    <property type="match status" value="1"/>
</dbReference>
<evidence type="ECO:0000256" key="13">
    <source>
        <dbReference type="ARBA" id="ARBA00051157"/>
    </source>
</evidence>
<gene>
    <name evidence="16 19" type="primary">bioB</name>
    <name evidence="19" type="ORF">H8693_04715</name>
</gene>
<evidence type="ECO:0000256" key="2">
    <source>
        <dbReference type="ARBA" id="ARBA00010765"/>
    </source>
</evidence>
<comment type="cofactor">
    <cofactor evidence="17">
        <name>[2Fe-2S] cluster</name>
        <dbReference type="ChEBI" id="CHEBI:190135"/>
    </cofactor>
    <text evidence="17">Binds 1 [2Fe-2S] cluster. The cluster is coordinated with 3 cysteines and 1 arginine.</text>
</comment>
<dbReference type="SMART" id="SM00729">
    <property type="entry name" value="Elp3"/>
    <property type="match status" value="1"/>
</dbReference>
<dbReference type="NCBIfam" id="TIGR00433">
    <property type="entry name" value="bioB"/>
    <property type="match status" value="1"/>
</dbReference>
<feature type="binding site" evidence="16 17">
    <location>
        <position position="197"/>
    </location>
    <ligand>
        <name>[2Fe-2S] cluster</name>
        <dbReference type="ChEBI" id="CHEBI:190135"/>
    </ligand>
</feature>
<evidence type="ECO:0000313" key="20">
    <source>
        <dbReference type="Proteomes" id="UP000617951"/>
    </source>
</evidence>
<comment type="subunit">
    <text evidence="3 16">Homodimer.</text>
</comment>
<dbReference type="FunFam" id="3.20.20.70:FF:000026">
    <property type="entry name" value="Biotin synthase"/>
    <property type="match status" value="1"/>
</dbReference>
<reference evidence="19" key="1">
    <citation type="submission" date="2020-08" db="EMBL/GenBank/DDBJ databases">
        <title>Genome public.</title>
        <authorList>
            <person name="Liu C."/>
            <person name="Sun Q."/>
        </authorList>
    </citation>
    <scope>NUCLEOTIDE SEQUENCE</scope>
    <source>
        <strain evidence="19">NSJ-63</strain>
    </source>
</reference>
<feature type="binding site" evidence="16 17">
    <location>
        <position position="68"/>
    </location>
    <ligand>
        <name>[4Fe-4S] cluster</name>
        <dbReference type="ChEBI" id="CHEBI:49883"/>
        <note>4Fe-4S-S-AdoMet</note>
    </ligand>
</feature>
<feature type="binding site" evidence="16 17">
    <location>
        <position position="267"/>
    </location>
    <ligand>
        <name>[2Fe-2S] cluster</name>
        <dbReference type="ChEBI" id="CHEBI:190135"/>
    </ligand>
</feature>
<keyword evidence="8 16" id="KW-0001">2Fe-2S</keyword>
<dbReference type="InterPro" id="IPR010722">
    <property type="entry name" value="BATS_dom"/>
</dbReference>
<evidence type="ECO:0000256" key="11">
    <source>
        <dbReference type="ARBA" id="ARBA00023004"/>
    </source>
</evidence>
<evidence type="ECO:0000313" key="19">
    <source>
        <dbReference type="EMBL" id="MBC8538231.1"/>
    </source>
</evidence>
<keyword evidence="6 16" id="KW-0808">Transferase</keyword>
<feature type="binding site" evidence="16 17">
    <location>
        <position position="137"/>
    </location>
    <ligand>
        <name>[2Fe-2S] cluster</name>
        <dbReference type="ChEBI" id="CHEBI:190135"/>
    </ligand>
</feature>
<keyword evidence="20" id="KW-1185">Reference proteome</keyword>
<dbReference type="PROSITE" id="PS51918">
    <property type="entry name" value="RADICAL_SAM"/>
    <property type="match status" value="1"/>
</dbReference>
<evidence type="ECO:0000256" key="8">
    <source>
        <dbReference type="ARBA" id="ARBA00022714"/>
    </source>
</evidence>
<dbReference type="InterPro" id="IPR024177">
    <property type="entry name" value="Biotin_synthase"/>
</dbReference>
<feature type="domain" description="Radical SAM core" evidence="18">
    <location>
        <begin position="43"/>
        <end position="272"/>
    </location>
</feature>
<evidence type="ECO:0000256" key="3">
    <source>
        <dbReference type="ARBA" id="ARBA00011738"/>
    </source>
</evidence>
<evidence type="ECO:0000256" key="17">
    <source>
        <dbReference type="PIRSR" id="PIRSR001619-1"/>
    </source>
</evidence>
<comment type="cofactor">
    <cofactor evidence="16">
        <name>[2Fe-2S] cluster</name>
        <dbReference type="ChEBI" id="CHEBI:190135"/>
    </cofactor>
    <text evidence="16">Binds 1 [2Fe-2S] cluster. The cluster is coordinated with 3 cysteines and 1 arginine.</text>
</comment>
<dbReference type="Pfam" id="PF04055">
    <property type="entry name" value="Radical_SAM"/>
    <property type="match status" value="1"/>
</dbReference>
<evidence type="ECO:0000256" key="5">
    <source>
        <dbReference type="ARBA" id="ARBA00022485"/>
    </source>
</evidence>
<comment type="cofactor">
    <cofactor evidence="16 17">
        <name>[4Fe-4S] cluster</name>
        <dbReference type="ChEBI" id="CHEBI:49883"/>
    </cofactor>
    <text evidence="16 17">Binds 1 [4Fe-4S] cluster. The cluster is coordinated with 3 cysteines and an exchangeable S-adenosyl-L-methionine.</text>
</comment>
<evidence type="ECO:0000259" key="18">
    <source>
        <dbReference type="PROSITE" id="PS51918"/>
    </source>
</evidence>
<comment type="catalytic activity">
    <reaction evidence="13 16">
        <text>(4R,5S)-dethiobiotin + (sulfur carrier)-SH + 2 reduced [2Fe-2S]-[ferredoxin] + 2 S-adenosyl-L-methionine = (sulfur carrier)-H + biotin + 2 5'-deoxyadenosine + 2 L-methionine + 2 oxidized [2Fe-2S]-[ferredoxin]</text>
        <dbReference type="Rhea" id="RHEA:22060"/>
        <dbReference type="Rhea" id="RHEA-COMP:10000"/>
        <dbReference type="Rhea" id="RHEA-COMP:10001"/>
        <dbReference type="Rhea" id="RHEA-COMP:14737"/>
        <dbReference type="Rhea" id="RHEA-COMP:14739"/>
        <dbReference type="ChEBI" id="CHEBI:17319"/>
        <dbReference type="ChEBI" id="CHEBI:29917"/>
        <dbReference type="ChEBI" id="CHEBI:33737"/>
        <dbReference type="ChEBI" id="CHEBI:33738"/>
        <dbReference type="ChEBI" id="CHEBI:57586"/>
        <dbReference type="ChEBI" id="CHEBI:57844"/>
        <dbReference type="ChEBI" id="CHEBI:59789"/>
        <dbReference type="ChEBI" id="CHEBI:64428"/>
        <dbReference type="ChEBI" id="CHEBI:149473"/>
        <dbReference type="EC" id="2.8.1.6"/>
    </reaction>
</comment>
<dbReference type="CDD" id="cd01335">
    <property type="entry name" value="Radical_SAM"/>
    <property type="match status" value="1"/>
</dbReference>
<accession>A0A926DHE7</accession>
<feature type="binding site" evidence="16 17">
    <location>
        <position position="61"/>
    </location>
    <ligand>
        <name>[4Fe-4S] cluster</name>
        <dbReference type="ChEBI" id="CHEBI:49883"/>
        <note>4Fe-4S-S-AdoMet</note>
    </ligand>
</feature>
<dbReference type="SFLD" id="SFLDG01060">
    <property type="entry name" value="BATS_domain_containing"/>
    <property type="match status" value="1"/>
</dbReference>
<dbReference type="Proteomes" id="UP000617951">
    <property type="component" value="Unassembled WGS sequence"/>
</dbReference>
<dbReference type="InterPro" id="IPR007197">
    <property type="entry name" value="rSAM"/>
</dbReference>
<organism evidence="19 20">
    <name type="scientific">Guopingia tenuis</name>
    <dbReference type="NCBI Taxonomy" id="2763656"/>
    <lineage>
        <taxon>Bacteria</taxon>
        <taxon>Bacillati</taxon>
        <taxon>Bacillota</taxon>
        <taxon>Clostridia</taxon>
        <taxon>Christensenellales</taxon>
        <taxon>Christensenellaceae</taxon>
        <taxon>Guopingia</taxon>
    </lineage>
</organism>
<keyword evidence="11 16" id="KW-0408">Iron</keyword>
<dbReference type="GO" id="GO:0051537">
    <property type="term" value="F:2 iron, 2 sulfur cluster binding"/>
    <property type="evidence" value="ECO:0007669"/>
    <property type="project" value="UniProtKB-KW"/>
</dbReference>
<comment type="caution">
    <text evidence="19">The sequence shown here is derived from an EMBL/GenBank/DDBJ whole genome shotgun (WGS) entry which is preliminary data.</text>
</comment>
<dbReference type="InterPro" id="IPR013785">
    <property type="entry name" value="Aldolase_TIM"/>
</dbReference>
<dbReference type="InterPro" id="IPR058240">
    <property type="entry name" value="rSAM_sf"/>
</dbReference>
<dbReference type="InterPro" id="IPR002684">
    <property type="entry name" value="Biotin_synth/BioAB"/>
</dbReference>
<dbReference type="GO" id="GO:0005506">
    <property type="term" value="F:iron ion binding"/>
    <property type="evidence" value="ECO:0007669"/>
    <property type="project" value="UniProtKB-UniRule"/>
</dbReference>
<dbReference type="PANTHER" id="PTHR22976">
    <property type="entry name" value="BIOTIN SYNTHASE"/>
    <property type="match status" value="1"/>
</dbReference>
<evidence type="ECO:0000256" key="15">
    <source>
        <dbReference type="ARBA" id="ARBA00070199"/>
    </source>
</evidence>
<evidence type="ECO:0000256" key="7">
    <source>
        <dbReference type="ARBA" id="ARBA00022691"/>
    </source>
</evidence>
<keyword evidence="7 16" id="KW-0949">S-adenosyl-L-methionine</keyword>
<dbReference type="GO" id="GO:0009102">
    <property type="term" value="P:biotin biosynthetic process"/>
    <property type="evidence" value="ECO:0007669"/>
    <property type="project" value="UniProtKB-UniRule"/>
</dbReference>
<evidence type="ECO:0000256" key="10">
    <source>
        <dbReference type="ARBA" id="ARBA00022756"/>
    </source>
</evidence>
<keyword evidence="10 16" id="KW-0093">Biotin biosynthesis</keyword>
<dbReference type="GO" id="GO:0004076">
    <property type="term" value="F:biotin synthase activity"/>
    <property type="evidence" value="ECO:0007669"/>
    <property type="project" value="UniProtKB-UniRule"/>
</dbReference>
<evidence type="ECO:0000256" key="1">
    <source>
        <dbReference type="ARBA" id="ARBA00004942"/>
    </source>
</evidence>
<keyword evidence="12 16" id="KW-0411">Iron-sulfur</keyword>
<keyword evidence="5 16" id="KW-0004">4Fe-4S</keyword>
<dbReference type="SFLD" id="SFLDG01278">
    <property type="entry name" value="biotin_synthase_like"/>
    <property type="match status" value="1"/>
</dbReference>
<sequence>MKLEAYQQKILEGGELCREEALALWDAPAEELCSGADAIRRHFCQNRFDLCAIINAKSGRCPENCKFCAQSAFYETGAGEYPLLSEKEILREAEDHEEQGVLRFSLVTSGKRLTAPEVEAIAQVVRKMRRETGISPCASLGLLSREEFTLLKEAGLERVHNNLETSRRYFPEVCSTHTYDDKLQVIRNAQAAGLEVCSGGILGMGETVEDRVDMALELRRLGIRSVPLNLLNPIPGTPFAGRRPLPAEEMRKSVALFRWILPRAEIRLAGGRGLLPDKGRACFASGANAAITGDMLTTAGITVETDRKMLRKMGFEVKRA</sequence>
<dbReference type="InterPro" id="IPR006638">
    <property type="entry name" value="Elp3/MiaA/NifB-like_rSAM"/>
</dbReference>
<evidence type="ECO:0000256" key="12">
    <source>
        <dbReference type="ARBA" id="ARBA00023014"/>
    </source>
</evidence>
<feature type="binding site" evidence="16 17">
    <location>
        <position position="65"/>
    </location>
    <ligand>
        <name>[4Fe-4S] cluster</name>
        <dbReference type="ChEBI" id="CHEBI:49883"/>
        <note>4Fe-4S-S-AdoMet</note>
    </ligand>
</feature>
<dbReference type="PANTHER" id="PTHR22976:SF2">
    <property type="entry name" value="BIOTIN SYNTHASE, MITOCHONDRIAL"/>
    <property type="match status" value="1"/>
</dbReference>
<dbReference type="AlphaFoldDB" id="A0A926DHE7"/>
<dbReference type="SFLD" id="SFLDS00029">
    <property type="entry name" value="Radical_SAM"/>
    <property type="match status" value="1"/>
</dbReference>
<dbReference type="GO" id="GO:0051539">
    <property type="term" value="F:4 iron, 4 sulfur cluster binding"/>
    <property type="evidence" value="ECO:0007669"/>
    <property type="project" value="UniProtKB-KW"/>
</dbReference>
<evidence type="ECO:0000256" key="6">
    <source>
        <dbReference type="ARBA" id="ARBA00022679"/>
    </source>
</evidence>
<dbReference type="HAMAP" id="MF_01694">
    <property type="entry name" value="BioB"/>
    <property type="match status" value="1"/>
</dbReference>
<keyword evidence="9 16" id="KW-0479">Metal-binding</keyword>
<dbReference type="SMART" id="SM00876">
    <property type="entry name" value="BATS"/>
    <property type="match status" value="1"/>
</dbReference>
<dbReference type="SUPFAM" id="SSF102114">
    <property type="entry name" value="Radical SAM enzymes"/>
    <property type="match status" value="1"/>
</dbReference>
<dbReference type="PIRSF" id="PIRSF001619">
    <property type="entry name" value="Biotin_synth"/>
    <property type="match status" value="1"/>
</dbReference>
<evidence type="ECO:0000256" key="16">
    <source>
        <dbReference type="HAMAP-Rule" id="MF_01694"/>
    </source>
</evidence>
<proteinExistence type="inferred from homology"/>
<comment type="similarity">
    <text evidence="2 16">Belongs to the radical SAM superfamily. Biotin synthase family.</text>
</comment>
<name>A0A926DHE7_9FIRM</name>
<dbReference type="RefSeq" id="WP_249279997.1">
    <property type="nucleotide sequence ID" value="NZ_JACRSS010000001.1"/>
</dbReference>
<evidence type="ECO:0000256" key="4">
    <source>
        <dbReference type="ARBA" id="ARBA00012236"/>
    </source>
</evidence>
<comment type="function">
    <text evidence="14 16">Catalyzes the conversion of dethiobiotin (DTB) to biotin by the insertion of a sulfur atom into dethiobiotin via a radical-based mechanism.</text>
</comment>
<evidence type="ECO:0000256" key="14">
    <source>
        <dbReference type="ARBA" id="ARBA00057568"/>
    </source>
</evidence>